<evidence type="ECO:0000256" key="1">
    <source>
        <dbReference type="ARBA" id="ARBA00006601"/>
    </source>
</evidence>
<dbReference type="GO" id="GO:0000271">
    <property type="term" value="P:polysaccharide biosynthetic process"/>
    <property type="evidence" value="ECO:0007669"/>
    <property type="project" value="InterPro"/>
</dbReference>
<dbReference type="SUPFAM" id="SSF51735">
    <property type="entry name" value="NAD(P)-binding Rossmann-fold domains"/>
    <property type="match status" value="1"/>
</dbReference>
<evidence type="ECO:0000259" key="2">
    <source>
        <dbReference type="Pfam" id="PF03721"/>
    </source>
</evidence>
<comment type="similarity">
    <text evidence="1">Belongs to the UDP-glucose/GDP-mannose dehydrogenase family.</text>
</comment>
<evidence type="ECO:0000313" key="3">
    <source>
        <dbReference type="EMBL" id="GAG82275.1"/>
    </source>
</evidence>
<organism evidence="3">
    <name type="scientific">marine sediment metagenome</name>
    <dbReference type="NCBI Taxonomy" id="412755"/>
    <lineage>
        <taxon>unclassified sequences</taxon>
        <taxon>metagenomes</taxon>
        <taxon>ecological metagenomes</taxon>
    </lineage>
</organism>
<proteinExistence type="inferred from homology"/>
<dbReference type="PANTHER" id="PTHR43491:SF2">
    <property type="entry name" value="UDP-N-ACETYL-D-MANNOSAMINE DEHYDROGENASE"/>
    <property type="match status" value="1"/>
</dbReference>
<reference evidence="3" key="1">
    <citation type="journal article" date="2014" name="Front. Microbiol.">
        <title>High frequency of phylogenetically diverse reductive dehalogenase-homologous genes in deep subseafloor sedimentary metagenomes.</title>
        <authorList>
            <person name="Kawai M."/>
            <person name="Futagami T."/>
            <person name="Toyoda A."/>
            <person name="Takaki Y."/>
            <person name="Nishi S."/>
            <person name="Hori S."/>
            <person name="Arai W."/>
            <person name="Tsubouchi T."/>
            <person name="Morono Y."/>
            <person name="Uchiyama I."/>
            <person name="Ito T."/>
            <person name="Fujiyama A."/>
            <person name="Inagaki F."/>
            <person name="Takami H."/>
        </authorList>
    </citation>
    <scope>NUCLEOTIDE SEQUENCE</scope>
    <source>
        <strain evidence="3">Expedition CK06-06</strain>
    </source>
</reference>
<protein>
    <recommendedName>
        <fullName evidence="2">UDP-glucose/GDP-mannose dehydrogenase N-terminal domain-containing protein</fullName>
    </recommendedName>
</protein>
<name>X1AI21_9ZZZZ</name>
<dbReference type="PANTHER" id="PTHR43491">
    <property type="entry name" value="UDP-N-ACETYL-D-MANNOSAMINE DEHYDROGENASE"/>
    <property type="match status" value="1"/>
</dbReference>
<dbReference type="GO" id="GO:0016616">
    <property type="term" value="F:oxidoreductase activity, acting on the CH-OH group of donors, NAD or NADP as acceptor"/>
    <property type="evidence" value="ECO:0007669"/>
    <property type="project" value="InterPro"/>
</dbReference>
<accession>X1AI21</accession>
<dbReference type="InterPro" id="IPR028359">
    <property type="entry name" value="UDP_ManNAc/GlcNAc_DH"/>
</dbReference>
<dbReference type="Gene3D" id="3.40.50.720">
    <property type="entry name" value="NAD(P)-binding Rossmann-like Domain"/>
    <property type="match status" value="1"/>
</dbReference>
<dbReference type="GO" id="GO:0051287">
    <property type="term" value="F:NAD binding"/>
    <property type="evidence" value="ECO:0007669"/>
    <property type="project" value="InterPro"/>
</dbReference>
<gene>
    <name evidence="3" type="ORF">S01H4_33778</name>
</gene>
<dbReference type="InterPro" id="IPR001732">
    <property type="entry name" value="UDP-Glc/GDP-Man_DH_N"/>
</dbReference>
<dbReference type="InterPro" id="IPR036291">
    <property type="entry name" value="NAD(P)-bd_dom_sf"/>
</dbReference>
<dbReference type="EMBL" id="BART01017811">
    <property type="protein sequence ID" value="GAG82275.1"/>
    <property type="molecule type" value="Genomic_DNA"/>
</dbReference>
<feature type="non-terminal residue" evidence="3">
    <location>
        <position position="86"/>
    </location>
</feature>
<feature type="domain" description="UDP-glucose/GDP-mannose dehydrogenase N-terminal" evidence="2">
    <location>
        <begin position="2"/>
        <end position="84"/>
    </location>
</feature>
<dbReference type="Pfam" id="PF03721">
    <property type="entry name" value="UDPG_MGDP_dh_N"/>
    <property type="match status" value="1"/>
</dbReference>
<dbReference type="AlphaFoldDB" id="X1AI21"/>
<comment type="caution">
    <text evidence="3">The sequence shown here is derived from an EMBL/GenBank/DDBJ whole genome shotgun (WGS) entry which is preliminary data.</text>
</comment>
<sequence>MKKICVLGLGYIGLPTALILAKNYDVVGIDINENIVNKLNKGILPFSEHELSKLWNETKKNFIASTKMDYADVFLISVPTPIEKTM</sequence>
<dbReference type="GO" id="GO:0016628">
    <property type="term" value="F:oxidoreductase activity, acting on the CH-CH group of donors, NAD or NADP as acceptor"/>
    <property type="evidence" value="ECO:0007669"/>
    <property type="project" value="InterPro"/>
</dbReference>